<comment type="caution">
    <text evidence="1">The sequence shown here is derived from an EMBL/GenBank/DDBJ whole genome shotgun (WGS) entry which is preliminary data.</text>
</comment>
<dbReference type="Proteomes" id="UP000283426">
    <property type="component" value="Unassembled WGS sequence"/>
</dbReference>
<name>A0A412W766_9BACT</name>
<reference evidence="1 2" key="1">
    <citation type="submission" date="2018-08" db="EMBL/GenBank/DDBJ databases">
        <title>A genome reference for cultivated species of the human gut microbiota.</title>
        <authorList>
            <person name="Zou Y."/>
            <person name="Xue W."/>
            <person name="Luo G."/>
        </authorList>
    </citation>
    <scope>NUCLEOTIDE SEQUENCE [LARGE SCALE GENOMIC DNA]</scope>
    <source>
        <strain evidence="1 2">AF14-6AC</strain>
    </source>
</reference>
<gene>
    <name evidence="1" type="ORF">DWW24_17290</name>
</gene>
<evidence type="ECO:0000313" key="1">
    <source>
        <dbReference type="EMBL" id="RGV19831.1"/>
    </source>
</evidence>
<dbReference type="AlphaFoldDB" id="A0A412W766"/>
<protein>
    <submittedName>
        <fullName evidence="1">Uncharacterized protein</fullName>
    </submittedName>
</protein>
<proteinExistence type="predicted"/>
<sequence length="118" mass="14109">MFACHHSLPYLFYSDGQKVYQFDMGHPDIPAKEVLYFPGESIKVLRFNPFVAWEAYEDWERARNYQLLIGTRERRVPENECGIMRLYDVPNLMGDLVKKKEYKKLGKIVDIVYKERKK</sequence>
<accession>A0A412W766</accession>
<dbReference type="EMBL" id="QRYW01000045">
    <property type="protein sequence ID" value="RGV19831.1"/>
    <property type="molecule type" value="Genomic_DNA"/>
</dbReference>
<organism evidence="1 2">
    <name type="scientific">Odoribacter splanchnicus</name>
    <dbReference type="NCBI Taxonomy" id="28118"/>
    <lineage>
        <taxon>Bacteria</taxon>
        <taxon>Pseudomonadati</taxon>
        <taxon>Bacteroidota</taxon>
        <taxon>Bacteroidia</taxon>
        <taxon>Bacteroidales</taxon>
        <taxon>Odoribacteraceae</taxon>
        <taxon>Odoribacter</taxon>
    </lineage>
</organism>
<evidence type="ECO:0000313" key="2">
    <source>
        <dbReference type="Proteomes" id="UP000283426"/>
    </source>
</evidence>